<dbReference type="AlphaFoldDB" id="A0AAN9XNC3"/>
<accession>A0AAN9XNC3</accession>
<sequence>MNEQVLGLVDEATNGFLLGRKAMTNRLRVRSIFRPKTDQATYQNTVVTPKWEIHHIIKLKLLPRRKYIL</sequence>
<proteinExistence type="predicted"/>
<evidence type="ECO:0000313" key="2">
    <source>
        <dbReference type="Proteomes" id="UP001386955"/>
    </source>
</evidence>
<reference evidence="1 2" key="1">
    <citation type="submission" date="2024-01" db="EMBL/GenBank/DDBJ databases">
        <title>The genomes of 5 underutilized Papilionoideae crops provide insights into root nodulation and disease resistanc.</title>
        <authorList>
            <person name="Jiang F."/>
        </authorList>
    </citation>
    <scope>NUCLEOTIDE SEQUENCE [LARGE SCALE GENOMIC DNA]</scope>
    <source>
        <strain evidence="1">DUOXIRENSHENG_FW03</strain>
        <tissue evidence="1">Leaves</tissue>
    </source>
</reference>
<protein>
    <submittedName>
        <fullName evidence="1">Uncharacterized protein</fullName>
    </submittedName>
</protein>
<organism evidence="1 2">
    <name type="scientific">Psophocarpus tetragonolobus</name>
    <name type="common">Winged bean</name>
    <name type="synonym">Dolichos tetragonolobus</name>
    <dbReference type="NCBI Taxonomy" id="3891"/>
    <lineage>
        <taxon>Eukaryota</taxon>
        <taxon>Viridiplantae</taxon>
        <taxon>Streptophyta</taxon>
        <taxon>Embryophyta</taxon>
        <taxon>Tracheophyta</taxon>
        <taxon>Spermatophyta</taxon>
        <taxon>Magnoliopsida</taxon>
        <taxon>eudicotyledons</taxon>
        <taxon>Gunneridae</taxon>
        <taxon>Pentapetalae</taxon>
        <taxon>rosids</taxon>
        <taxon>fabids</taxon>
        <taxon>Fabales</taxon>
        <taxon>Fabaceae</taxon>
        <taxon>Papilionoideae</taxon>
        <taxon>50 kb inversion clade</taxon>
        <taxon>NPAAA clade</taxon>
        <taxon>indigoferoid/millettioid clade</taxon>
        <taxon>Phaseoleae</taxon>
        <taxon>Psophocarpus</taxon>
    </lineage>
</organism>
<dbReference type="EMBL" id="JAYMYS010000003">
    <property type="protein sequence ID" value="KAK7399939.1"/>
    <property type="molecule type" value="Genomic_DNA"/>
</dbReference>
<dbReference type="Proteomes" id="UP001386955">
    <property type="component" value="Unassembled WGS sequence"/>
</dbReference>
<keyword evidence="2" id="KW-1185">Reference proteome</keyword>
<name>A0AAN9XNC3_PSOTE</name>
<evidence type="ECO:0000313" key="1">
    <source>
        <dbReference type="EMBL" id="KAK7399939.1"/>
    </source>
</evidence>
<gene>
    <name evidence="1" type="ORF">VNO78_11136</name>
</gene>
<comment type="caution">
    <text evidence="1">The sequence shown here is derived from an EMBL/GenBank/DDBJ whole genome shotgun (WGS) entry which is preliminary data.</text>
</comment>